<name>A0A4S4CB06_9BACL</name>
<sequence>MKIPSRVTQQWLEEAFAPVAEYLERRRPDDAALILEQLMFTDNEEGVYLYTNRLSRSHIAFDGQGELLYCQEEALQYRYSWSPGFEEEVCAAAEEQDVHENVEGWLESSVAARFRQTYGEDVKRFLQMLWGPLTDYRFDDLTADRSARSLSPASSFYLYSNRAPNPLAFEFLPAEPDDPGKRQEREKRRELLSLGGWTVITLNREALEHHLPLLRERLRFERRRRR</sequence>
<evidence type="ECO:0000313" key="1">
    <source>
        <dbReference type="EMBL" id="THF84658.1"/>
    </source>
</evidence>
<dbReference type="OrthoDB" id="2678490at2"/>
<dbReference type="EMBL" id="SSOB01000001">
    <property type="protein sequence ID" value="THF84658.1"/>
    <property type="molecule type" value="Genomic_DNA"/>
</dbReference>
<protein>
    <submittedName>
        <fullName evidence="1">Uncharacterized protein</fullName>
    </submittedName>
</protein>
<keyword evidence="2" id="KW-1185">Reference proteome</keyword>
<proteinExistence type="predicted"/>
<gene>
    <name evidence="1" type="ORF">E6C55_01400</name>
</gene>
<reference evidence="1 2" key="1">
    <citation type="submission" date="2019-04" db="EMBL/GenBank/DDBJ databases">
        <title>Cohnella sp. nov. isolated from preserved vegetables.</title>
        <authorList>
            <person name="Lin S.-Y."/>
            <person name="Hung M.-H."/>
            <person name="Young C.-C."/>
        </authorList>
    </citation>
    <scope>NUCLEOTIDE SEQUENCE [LARGE SCALE GENOMIC DNA]</scope>
    <source>
        <strain evidence="1 2">CC-MHH1044</strain>
    </source>
</reference>
<dbReference type="Proteomes" id="UP000310636">
    <property type="component" value="Unassembled WGS sequence"/>
</dbReference>
<evidence type="ECO:0000313" key="2">
    <source>
        <dbReference type="Proteomes" id="UP000310636"/>
    </source>
</evidence>
<dbReference type="AlphaFoldDB" id="A0A4S4CB06"/>
<dbReference type="RefSeq" id="WP_136367973.1">
    <property type="nucleotide sequence ID" value="NZ_SSOB01000001.1"/>
</dbReference>
<accession>A0A4S4CB06</accession>
<organism evidence="1 2">
    <name type="scientific">Cohnella fermenti</name>
    <dbReference type="NCBI Taxonomy" id="2565925"/>
    <lineage>
        <taxon>Bacteria</taxon>
        <taxon>Bacillati</taxon>
        <taxon>Bacillota</taxon>
        <taxon>Bacilli</taxon>
        <taxon>Bacillales</taxon>
        <taxon>Paenibacillaceae</taxon>
        <taxon>Cohnella</taxon>
    </lineage>
</organism>
<comment type="caution">
    <text evidence="1">The sequence shown here is derived from an EMBL/GenBank/DDBJ whole genome shotgun (WGS) entry which is preliminary data.</text>
</comment>